<keyword evidence="4" id="KW-0408">Iron</keyword>
<keyword evidence="3" id="KW-0406">Ion transport</keyword>
<evidence type="ECO:0000256" key="3">
    <source>
        <dbReference type="ARBA" id="ARBA00022496"/>
    </source>
</evidence>
<dbReference type="GO" id="GO:0009279">
    <property type="term" value="C:cell outer membrane"/>
    <property type="evidence" value="ECO:0007669"/>
    <property type="project" value="UniProtKB-SubCell"/>
</dbReference>
<evidence type="ECO:0000256" key="7">
    <source>
        <dbReference type="RuleBase" id="RU003357"/>
    </source>
</evidence>
<dbReference type="SMART" id="SM00965">
    <property type="entry name" value="STN"/>
    <property type="match status" value="1"/>
</dbReference>
<dbReference type="SUPFAM" id="SSF56935">
    <property type="entry name" value="Porins"/>
    <property type="match status" value="1"/>
</dbReference>
<gene>
    <name evidence="9" type="ordered locus">Astex_1387</name>
</gene>
<keyword evidence="5 7" id="KW-0472">Membrane</keyword>
<comment type="subcellular location">
    <subcellularLocation>
        <location evidence="1 7">Cell outer membrane</location>
    </subcellularLocation>
</comment>
<dbReference type="InterPro" id="IPR012910">
    <property type="entry name" value="Plug_dom"/>
</dbReference>
<dbReference type="InterPro" id="IPR000531">
    <property type="entry name" value="Beta-barrel_TonB"/>
</dbReference>
<dbReference type="InterPro" id="IPR036942">
    <property type="entry name" value="Beta-barrel_TonB_sf"/>
</dbReference>
<keyword evidence="7" id="KW-0798">TonB box</keyword>
<dbReference type="Gene3D" id="2.40.170.20">
    <property type="entry name" value="TonB-dependent receptor, beta-barrel domain"/>
    <property type="match status" value="1"/>
</dbReference>
<evidence type="ECO:0000256" key="5">
    <source>
        <dbReference type="ARBA" id="ARBA00023136"/>
    </source>
</evidence>
<evidence type="ECO:0000256" key="1">
    <source>
        <dbReference type="ARBA" id="ARBA00004442"/>
    </source>
</evidence>
<evidence type="ECO:0000259" key="8">
    <source>
        <dbReference type="SMART" id="SM00965"/>
    </source>
</evidence>
<dbReference type="GO" id="GO:0006826">
    <property type="term" value="P:iron ion transport"/>
    <property type="evidence" value="ECO:0007669"/>
    <property type="project" value="UniProtKB-KW"/>
</dbReference>
<evidence type="ECO:0000313" key="10">
    <source>
        <dbReference type="Proteomes" id="UP000001492"/>
    </source>
</evidence>
<dbReference type="Gene3D" id="3.55.50.30">
    <property type="match status" value="1"/>
</dbReference>
<dbReference type="PANTHER" id="PTHR40980:SF3">
    <property type="entry name" value="TONB-DEPENDENT RECEPTOR-LIKE BETA-BARREL DOMAIN-CONTAINING PROTEIN"/>
    <property type="match status" value="1"/>
</dbReference>
<dbReference type="eggNOG" id="COG1629">
    <property type="taxonomic scope" value="Bacteria"/>
</dbReference>
<dbReference type="KEGG" id="aex:Astex_1387"/>
<evidence type="ECO:0000256" key="2">
    <source>
        <dbReference type="ARBA" id="ARBA00022448"/>
    </source>
</evidence>
<comment type="similarity">
    <text evidence="7">Belongs to the TonB-dependent receptor family.</text>
</comment>
<evidence type="ECO:0000313" key="9">
    <source>
        <dbReference type="EMBL" id="ADU13056.1"/>
    </source>
</evidence>
<dbReference type="Proteomes" id="UP000001492">
    <property type="component" value="Chromosome 1"/>
</dbReference>
<dbReference type="Pfam" id="PF00593">
    <property type="entry name" value="TonB_dep_Rec_b-barrel"/>
    <property type="match status" value="1"/>
</dbReference>
<dbReference type="InterPro" id="IPR037066">
    <property type="entry name" value="Plug_dom_sf"/>
</dbReference>
<reference evidence="10" key="1">
    <citation type="submission" date="2010-12" db="EMBL/GenBank/DDBJ databases">
        <title>Complete sequence of chromosome 1 of Asticcacaulis excentricus CB 48.</title>
        <authorList>
            <consortium name="US DOE Joint Genome Institute"/>
            <person name="Lucas S."/>
            <person name="Copeland A."/>
            <person name="Lapidus A."/>
            <person name="Cheng J.-F."/>
            <person name="Bruce D."/>
            <person name="Goodwin L."/>
            <person name="Pitluck S."/>
            <person name="Teshima H."/>
            <person name="Davenport K."/>
            <person name="Detter J.C."/>
            <person name="Han C."/>
            <person name="Tapia R."/>
            <person name="Land M."/>
            <person name="Hauser L."/>
            <person name="Jeffries C."/>
            <person name="Kyrpides N."/>
            <person name="Ivanova N."/>
            <person name="Ovchinnikova G."/>
            <person name="Brun Y.V."/>
            <person name="Woyke T."/>
        </authorList>
    </citation>
    <scope>NUCLEOTIDE SEQUENCE [LARGE SCALE GENOMIC DNA]</scope>
    <source>
        <strain evidence="10">ATCC 15261 / DSM 4724 / KCTC 12464 / NCIMB 9791 / VKM B-1370 / CB 48</strain>
    </source>
</reference>
<dbReference type="Gene3D" id="2.170.130.10">
    <property type="entry name" value="TonB-dependent receptor, plug domain"/>
    <property type="match status" value="1"/>
</dbReference>
<dbReference type="OrthoDB" id="5476657at2"/>
<keyword evidence="9" id="KW-0675">Receptor</keyword>
<name>E8RPF8_ASTEC</name>
<proteinExistence type="inferred from homology"/>
<keyword evidence="2" id="KW-0813">Transport</keyword>
<keyword evidence="3" id="KW-0410">Iron transport</keyword>
<organism evidence="9 10">
    <name type="scientific">Asticcacaulis excentricus (strain ATCC 15261 / DSM 4724 / KCTC 12464 / NCIMB 9791 / VKM B-1370 / CB 48)</name>
    <dbReference type="NCBI Taxonomy" id="573065"/>
    <lineage>
        <taxon>Bacteria</taxon>
        <taxon>Pseudomonadati</taxon>
        <taxon>Pseudomonadota</taxon>
        <taxon>Alphaproteobacteria</taxon>
        <taxon>Caulobacterales</taxon>
        <taxon>Caulobacteraceae</taxon>
        <taxon>Asticcacaulis</taxon>
    </lineage>
</organism>
<dbReference type="InterPro" id="IPR011662">
    <property type="entry name" value="Secretin/TonB_short_N"/>
</dbReference>
<keyword evidence="6" id="KW-0998">Cell outer membrane</keyword>
<protein>
    <submittedName>
        <fullName evidence="9">TonB-dependent receptor</fullName>
    </submittedName>
</protein>
<dbReference type="STRING" id="573065.Astex_1387"/>
<dbReference type="AlphaFoldDB" id="E8RPF8"/>
<sequence length="1040" mass="114156">MRLHRNWLIGLSIATLVCVMPVVATAQSLIDCQLAEQPLGTALTALARAGKITVLFDPDLTKGERSKPLNGHYSPVEALSRILKDSGLHAVEMSQGQFIIERAPARRTSLLPPILQPLRPLPVPDVMPLVVVRSSKSELREEEATKRGYTGVLEAATSTDISKFPDANLAEALQLLPGSALARDQGEGRTLSVRGIGPELSIVEINGIEAQALTDGPNFSSYRGRGFDFNVFPSEIFAQISTAKTTRASQPEGSLGASVFLTTPKALEQTMLPDQFSVTRTYNDLSNRAGSRYTASATRVDKDKRFGWTISASYNRVTFEIQGVNSGNWNTGASDGGFCRPTLHQGGLCDVAPSEYVQALAAYTLLESPGVVSPQFYRFTSISGQATRRGLATGFQWRPSDATLLTADVLVSELRTQRTAHYLFPVGFSRGTAQGGKPEILARDVKVDGDGSVIYGLFDNVDVRSEVIFDDYKTRFEQVSLQLSHAFGPKLRFKGALGFARSNFLNQNEVSFHLDRYNVDNFVFDTRSTGSNNPSFDFAFDAKDPAQWYFGPRQLQPGGTGLVGPEIRYRPNFVDNAFDVVKGQFIYPVSAGVQFVTGLQWKRYGFRSVVLRFAEGDVDFPSPSQNLSALGEVFCGLSRFKKSDQTPVCWFAPVPAAFAKEYNIYGNTGRTAVSPEASLARGFNQSVTETDLAGFVELKLDGMWGAFPFRADAGLRVVETHQTSEFYNEARAGTSSSPRLETVSRKYVDTLPAFNFAMELSPTRVIRVGLARVMARPPLTSISAATALNIGGASRQIITGNPFIQPIRGQTADLTAEWYPNRTFHFSLGLFYKHISSYIQNYAYVGAYSRTGLSDALLDKTGAAPSDDFLISEVINTKGGAVRGLELNLRWRAQNLPRPFSGLGLDLNYTQIHSRIEYFLDDQGQRRRVHFDLLNLSPRALRATAHYRVANVDAQVTGVYRSAYLTNVPGARISDAAGVDGALYLSAAVGYRIAPNLQLRLEGLNLTDEPSRTWEGLEARRLVDIQWSGRTVSLGFSYTF</sequence>
<dbReference type="EMBL" id="CP002395">
    <property type="protein sequence ID" value="ADU13056.1"/>
    <property type="molecule type" value="Genomic_DNA"/>
</dbReference>
<evidence type="ECO:0000256" key="4">
    <source>
        <dbReference type="ARBA" id="ARBA00023004"/>
    </source>
</evidence>
<evidence type="ECO:0000256" key="6">
    <source>
        <dbReference type="ARBA" id="ARBA00023237"/>
    </source>
</evidence>
<dbReference type="Pfam" id="PF07715">
    <property type="entry name" value="Plug"/>
    <property type="match status" value="1"/>
</dbReference>
<dbReference type="NCBIfam" id="TIGR01782">
    <property type="entry name" value="TonB-Xanth-Caul"/>
    <property type="match status" value="1"/>
</dbReference>
<accession>E8RPF8</accession>
<feature type="domain" description="Secretin/TonB short N-terminal" evidence="8">
    <location>
        <begin position="52"/>
        <end position="103"/>
    </location>
</feature>
<dbReference type="Pfam" id="PF07660">
    <property type="entry name" value="STN"/>
    <property type="match status" value="1"/>
</dbReference>
<dbReference type="InterPro" id="IPR010104">
    <property type="entry name" value="TonB_rcpt_bac"/>
</dbReference>
<dbReference type="HOGENOM" id="CLU_006935_2_0_5"/>
<keyword evidence="10" id="KW-1185">Reference proteome</keyword>
<dbReference type="PANTHER" id="PTHR40980">
    <property type="entry name" value="PLUG DOMAIN-CONTAINING PROTEIN"/>
    <property type="match status" value="1"/>
</dbReference>